<dbReference type="SUPFAM" id="SSF47473">
    <property type="entry name" value="EF-hand"/>
    <property type="match status" value="1"/>
</dbReference>
<dbReference type="Gene3D" id="3.10.20.650">
    <property type="match status" value="1"/>
</dbReference>
<dbReference type="InterPro" id="IPR040747">
    <property type="entry name" value="BILBO1_N"/>
</dbReference>
<dbReference type="Pfam" id="PF13499">
    <property type="entry name" value="EF-hand_7"/>
    <property type="match status" value="1"/>
</dbReference>
<dbReference type="PROSITE" id="PS00018">
    <property type="entry name" value="EF_HAND_1"/>
    <property type="match status" value="1"/>
</dbReference>
<dbReference type="Gene3D" id="1.10.238.10">
    <property type="entry name" value="EF-hand"/>
    <property type="match status" value="1"/>
</dbReference>
<feature type="domain" description="EF-hand" evidence="3">
    <location>
        <begin position="217"/>
        <end position="252"/>
    </location>
</feature>
<dbReference type="VEuPathDB" id="TriTrypDB:TEOVI_000619700"/>
<dbReference type="SMR" id="A0A1G4I107"/>
<gene>
    <name evidence="4" type="ORF">TEOVI_000619700</name>
</gene>
<protein>
    <submittedName>
        <fullName evidence="4">Flagellar protein essential for flagellar pocket biogenesis</fullName>
    </submittedName>
</protein>
<dbReference type="GO" id="GO:0043130">
    <property type="term" value="F:ubiquitin binding"/>
    <property type="evidence" value="ECO:0007669"/>
    <property type="project" value="TreeGrafter"/>
</dbReference>
<keyword evidence="4" id="KW-0966">Cell projection</keyword>
<dbReference type="InterPro" id="IPR011992">
    <property type="entry name" value="EF-hand-dom_pair"/>
</dbReference>
<keyword evidence="5" id="KW-1185">Reference proteome</keyword>
<dbReference type="InterPro" id="IPR052070">
    <property type="entry name" value="ESCRT-I_UEV_domain"/>
</dbReference>
<dbReference type="GeneID" id="92380136"/>
<feature type="domain" description="EF-hand" evidence="3">
    <location>
        <begin position="181"/>
        <end position="216"/>
    </location>
</feature>
<evidence type="ECO:0000259" key="3">
    <source>
        <dbReference type="PROSITE" id="PS50222"/>
    </source>
</evidence>
<organism evidence="4 5">
    <name type="scientific">Trypanosoma equiperdum</name>
    <dbReference type="NCBI Taxonomy" id="5694"/>
    <lineage>
        <taxon>Eukaryota</taxon>
        <taxon>Discoba</taxon>
        <taxon>Euglenozoa</taxon>
        <taxon>Kinetoplastea</taxon>
        <taxon>Metakinetoplastina</taxon>
        <taxon>Trypanosomatida</taxon>
        <taxon>Trypanosomatidae</taxon>
        <taxon>Trypanosoma</taxon>
    </lineage>
</organism>
<dbReference type="EMBL" id="CZPT02000286">
    <property type="protein sequence ID" value="SCU65393.1"/>
    <property type="molecule type" value="Genomic_DNA"/>
</dbReference>
<dbReference type="PROSITE" id="PS50222">
    <property type="entry name" value="EF_HAND_2"/>
    <property type="match status" value="2"/>
</dbReference>
<dbReference type="PANTHER" id="PTHR23306:SF3">
    <property type="entry name" value="TUMOR SUPPRESSOR PROTEIN 101"/>
    <property type="match status" value="1"/>
</dbReference>
<feature type="compositionally biased region" description="Polar residues" evidence="2">
    <location>
        <begin position="145"/>
        <end position="171"/>
    </location>
</feature>
<evidence type="ECO:0000313" key="5">
    <source>
        <dbReference type="Proteomes" id="UP000195570"/>
    </source>
</evidence>
<keyword evidence="4" id="KW-0282">Flagellum</keyword>
<dbReference type="SMART" id="SM00054">
    <property type="entry name" value="EFh"/>
    <property type="match status" value="2"/>
</dbReference>
<accession>A0A1G4I107</accession>
<dbReference type="InterPro" id="IPR018247">
    <property type="entry name" value="EF_Hand_1_Ca_BS"/>
</dbReference>
<keyword evidence="4" id="KW-0969">Cilium</keyword>
<dbReference type="AlphaFoldDB" id="A0A1G4I107"/>
<evidence type="ECO:0000313" key="4">
    <source>
        <dbReference type="EMBL" id="SCU65393.1"/>
    </source>
</evidence>
<reference evidence="4" key="1">
    <citation type="submission" date="2016-09" db="EMBL/GenBank/DDBJ databases">
        <authorList>
            <person name="Hebert L."/>
            <person name="Moumen B."/>
        </authorList>
    </citation>
    <scope>NUCLEOTIDE SEQUENCE [LARGE SCALE GENOMIC DNA]</scope>
    <source>
        <strain evidence="4">OVI</strain>
    </source>
</reference>
<feature type="region of interest" description="Disordered" evidence="2">
    <location>
        <begin position="95"/>
        <end position="177"/>
    </location>
</feature>
<dbReference type="FunFam" id="3.10.20.650:FF:000001">
    <property type="entry name" value="Calmodulin-like protein containing EF hand domain"/>
    <property type="match status" value="1"/>
</dbReference>
<dbReference type="RefSeq" id="XP_067077000.1">
    <property type="nucleotide sequence ID" value="XM_067220899.1"/>
</dbReference>
<feature type="region of interest" description="Disordered" evidence="2">
    <location>
        <begin position="292"/>
        <end position="312"/>
    </location>
</feature>
<dbReference type="GO" id="GO:0005509">
    <property type="term" value="F:calcium ion binding"/>
    <property type="evidence" value="ECO:0007669"/>
    <property type="project" value="InterPro"/>
</dbReference>
<dbReference type="GO" id="GO:0008333">
    <property type="term" value="P:endosome to lysosome transport"/>
    <property type="evidence" value="ECO:0007669"/>
    <property type="project" value="TreeGrafter"/>
</dbReference>
<dbReference type="InterPro" id="IPR002048">
    <property type="entry name" value="EF_hand_dom"/>
</dbReference>
<dbReference type="PANTHER" id="PTHR23306">
    <property type="entry name" value="TUMOR SUSCEPTIBILITY GENE 101 PROTEIN-RELATED"/>
    <property type="match status" value="1"/>
</dbReference>
<evidence type="ECO:0000256" key="2">
    <source>
        <dbReference type="SAM" id="MobiDB-lite"/>
    </source>
</evidence>
<keyword evidence="1" id="KW-0106">Calcium</keyword>
<dbReference type="Pfam" id="PF18281">
    <property type="entry name" value="BILBO1_N"/>
    <property type="match status" value="1"/>
</dbReference>
<dbReference type="GO" id="GO:0000813">
    <property type="term" value="C:ESCRT I complex"/>
    <property type="evidence" value="ECO:0007669"/>
    <property type="project" value="TreeGrafter"/>
</dbReference>
<sequence>MAFLVQVAADIFNNKVNFELSFPSRPSISELTRSAETAFSNEISLRRPDNVPSHKFHSSKIKMYDEELNKWVDLIREDQLTDYCQLYVFQPPNEWHKESQKEIPPAMKPPSSGQRHSAGGSFSQGSRVTPNGSLSMQGALAPYNGSRSPVSHRSESQQARHASFHGSTSNALVPRAQTDVSQEEKLRVLFAELDVKGNRVLDVEDFRHGFTVFNLNFSPATVDDLFEKGDSNRDGRITFSEFERFGRLYPIMTDCLYFRSRAFWEEEQIRRSIQNERQAVRQAEQAVEQARRALEEAENETDAAKDAVATADADLKDRTDRLRDLTRDMDNAKREKERAIREKKDREKELFEIREREKELRKDAQEVAREAEKQDRRAFSLAGEASAADDKVRALEKALDEARRAAERAHNAADQAARDADIVKLRMQDATRDAEEVAREVPRAEDAVRAAEHNVSAADQGARELEGMGRVLSREIEEAGQRRDQSEKAVEEARGMMHVKERQLEEAKQHVSEREHAVRLKEIELADQLKQRELVSQHERTLIEQELRLREQRDSLEERETKLMSEASSFLGNLRTQLHGGRSYPRD</sequence>
<proteinExistence type="predicted"/>
<feature type="compositionally biased region" description="Polar residues" evidence="2">
    <location>
        <begin position="111"/>
        <end position="136"/>
    </location>
</feature>
<dbReference type="CDD" id="cd00051">
    <property type="entry name" value="EFh"/>
    <property type="match status" value="1"/>
</dbReference>
<evidence type="ECO:0000256" key="1">
    <source>
        <dbReference type="ARBA" id="ARBA00022837"/>
    </source>
</evidence>
<comment type="caution">
    <text evidence="4">The sequence shown here is derived from an EMBL/GenBank/DDBJ whole genome shotgun (WGS) entry which is preliminary data.</text>
</comment>
<dbReference type="Proteomes" id="UP000195570">
    <property type="component" value="Unassembled WGS sequence"/>
</dbReference>
<name>A0A1G4I107_TRYEQ</name>